<dbReference type="PANTHER" id="PTHR12984:SF16">
    <property type="entry name" value="BLACK MATCH, ISOFORM H"/>
    <property type="match status" value="1"/>
</dbReference>
<dbReference type="SUPFAM" id="SSF48371">
    <property type="entry name" value="ARM repeat"/>
    <property type="match status" value="1"/>
</dbReference>
<dbReference type="EMBL" id="CAKOFQ010007440">
    <property type="protein sequence ID" value="CAH2001231.1"/>
    <property type="molecule type" value="Genomic_DNA"/>
</dbReference>
<reference evidence="2" key="1">
    <citation type="submission" date="2022-03" db="EMBL/GenBank/DDBJ databases">
        <authorList>
            <person name="Sayadi A."/>
        </authorList>
    </citation>
    <scope>NUCLEOTIDE SEQUENCE</scope>
</reference>
<sequence>MQPTQRHVLLGNGYMRHLNKGKPLIQANNSSSAYVKQLELLEDQVHNIMPRIPVPLQEATMRLLSKDTRQRPTAQLLTLIKYFSDPAVHALQFLDVINMKDPTQKAHFYRNTLKESLPFIPKKLWYQHVWPSLQQEMRSQEVLAAVLQPVIYLIQESTNEEYETIILPSFRSVFSAPKTVQATVTLLENLHIILEKTPRDEVRGEVLPMLYNAFESTTIQVQSAALVAVTNVADYLDEHAIRRMILPKVKMLYEKNQTDLKLVSNLLSCVERVLDRLDKAQIIDEVMPLLYEIRLSDPQITLRVVNIYRLMLSDKKYGLSVNLMATKVMPSLLPQTVNPQLNLEQFTILIEVLQDMLDQIDRNQRNKLKLDNLSLPSPERHRPLRHQYSSDNMHVPPFNIPNLRIEQRKTSSAEDMARKNSTGGMLGGWWFGSGGSPSSPDSNLLRVANAFPNRRLSDNTLMTPKIRIAPSCASSPGGTPASGGGGGLPIRRHSSIGPQERRGSTVNLSPPTIVIYSPPKSEPKSWSLDEGCTRN</sequence>
<dbReference type="Gene3D" id="1.25.10.10">
    <property type="entry name" value="Leucine-rich Repeat Variant"/>
    <property type="match status" value="1"/>
</dbReference>
<dbReference type="AlphaFoldDB" id="A0A9P0LX51"/>
<dbReference type="InterPro" id="IPR051177">
    <property type="entry name" value="CIK-Related_Protein"/>
</dbReference>
<dbReference type="OrthoDB" id="79687at2759"/>
<organism evidence="2 3">
    <name type="scientific">Acanthoscelides obtectus</name>
    <name type="common">Bean weevil</name>
    <name type="synonym">Bruchus obtectus</name>
    <dbReference type="NCBI Taxonomy" id="200917"/>
    <lineage>
        <taxon>Eukaryota</taxon>
        <taxon>Metazoa</taxon>
        <taxon>Ecdysozoa</taxon>
        <taxon>Arthropoda</taxon>
        <taxon>Hexapoda</taxon>
        <taxon>Insecta</taxon>
        <taxon>Pterygota</taxon>
        <taxon>Neoptera</taxon>
        <taxon>Endopterygota</taxon>
        <taxon>Coleoptera</taxon>
        <taxon>Polyphaga</taxon>
        <taxon>Cucujiformia</taxon>
        <taxon>Chrysomeloidea</taxon>
        <taxon>Chrysomelidae</taxon>
        <taxon>Bruchinae</taxon>
        <taxon>Bruchini</taxon>
        <taxon>Acanthoscelides</taxon>
    </lineage>
</organism>
<feature type="region of interest" description="Disordered" evidence="1">
    <location>
        <begin position="469"/>
        <end position="535"/>
    </location>
</feature>
<dbReference type="Proteomes" id="UP001152888">
    <property type="component" value="Unassembled WGS sequence"/>
</dbReference>
<proteinExistence type="predicted"/>
<dbReference type="InterPro" id="IPR011989">
    <property type="entry name" value="ARM-like"/>
</dbReference>
<comment type="caution">
    <text evidence="2">The sequence shown here is derived from an EMBL/GenBank/DDBJ whole genome shotgun (WGS) entry which is preliminary data.</text>
</comment>
<name>A0A9P0LX51_ACAOB</name>
<feature type="compositionally biased region" description="Low complexity" evidence="1">
    <location>
        <begin position="469"/>
        <end position="479"/>
    </location>
</feature>
<keyword evidence="3" id="KW-1185">Reference proteome</keyword>
<evidence type="ECO:0000313" key="2">
    <source>
        <dbReference type="EMBL" id="CAH2001231.1"/>
    </source>
</evidence>
<dbReference type="PANTHER" id="PTHR12984">
    <property type="entry name" value="SCY1-RELATED S/T PROTEIN KINASE-LIKE"/>
    <property type="match status" value="1"/>
</dbReference>
<accession>A0A9P0LX51</accession>
<evidence type="ECO:0000313" key="3">
    <source>
        <dbReference type="Proteomes" id="UP001152888"/>
    </source>
</evidence>
<protein>
    <recommendedName>
        <fullName evidence="4">SCY1-like protein 2</fullName>
    </recommendedName>
</protein>
<gene>
    <name evidence="2" type="ORF">ACAOBT_LOCUS26062</name>
</gene>
<evidence type="ECO:0008006" key="4">
    <source>
        <dbReference type="Google" id="ProtNLM"/>
    </source>
</evidence>
<dbReference type="InterPro" id="IPR016024">
    <property type="entry name" value="ARM-type_fold"/>
</dbReference>
<evidence type="ECO:0000256" key="1">
    <source>
        <dbReference type="SAM" id="MobiDB-lite"/>
    </source>
</evidence>